<dbReference type="Pfam" id="PF14392">
    <property type="entry name" value="zf-CCHC_4"/>
    <property type="match status" value="1"/>
</dbReference>
<dbReference type="Pfam" id="PF14111">
    <property type="entry name" value="DUF4283"/>
    <property type="match status" value="1"/>
</dbReference>
<keyword evidence="1" id="KW-0479">Metal-binding</keyword>
<evidence type="ECO:0000259" key="3">
    <source>
        <dbReference type="PROSITE" id="PS50158"/>
    </source>
</evidence>
<dbReference type="PANTHER" id="PTHR31286">
    <property type="entry name" value="GLYCINE-RICH CELL WALL STRUCTURAL PROTEIN 1.8-LIKE"/>
    <property type="match status" value="1"/>
</dbReference>
<name>A0ABR0VWA5_REHGL</name>
<evidence type="ECO:0000313" key="5">
    <source>
        <dbReference type="Proteomes" id="UP001318860"/>
    </source>
</evidence>
<evidence type="ECO:0000256" key="1">
    <source>
        <dbReference type="PROSITE-ProRule" id="PRU00047"/>
    </source>
</evidence>
<dbReference type="InterPro" id="IPR040256">
    <property type="entry name" value="At4g02000-like"/>
</dbReference>
<dbReference type="InterPro" id="IPR025558">
    <property type="entry name" value="DUF4283"/>
</dbReference>
<sequence>MADDLSFLYAKLSLNQEECIEIPTDTLNMSDFDGSNLLVGRVMANRIINFDSISSIFKRLWNPRHGLSCKPLGENIVLFMFNNTVDMKKVINGSPWLFDKSLLALTEAQAAQIGSKFEVSTCQFWVQIHDIPIGLMNKSFVEISGNTIGKYLGMDVDSDGYSFGRFLRIRVDLDITKPLKRVLKTTFKNTEFVLPIKYERLPNFCYFCGIIGHSEKKCDSRILNPPESPYTPSYGAWIRAASAGNPFLSPRIPPQQSVPHENTNPPNPTPSNPSHANPISHADSSHANPSHANQSHANSSHANPNQPSPRTDPKTTSNPHSTTLVMAPPPHNLVPSFNPPPSSTISATSTHTTDPPSTHTTNQINHHHSHANLTMATTIPLLTNFPHNNPPSTPLMNPSSPPSSPPLPSHYIPPTSPSSPFLVPVRMELDTPARKIAQNCLHQENNPPVL</sequence>
<evidence type="ECO:0000313" key="4">
    <source>
        <dbReference type="EMBL" id="KAK6139565.1"/>
    </source>
</evidence>
<keyword evidence="1" id="KW-0862">Zinc</keyword>
<evidence type="ECO:0000256" key="2">
    <source>
        <dbReference type="SAM" id="MobiDB-lite"/>
    </source>
</evidence>
<organism evidence="4 5">
    <name type="scientific">Rehmannia glutinosa</name>
    <name type="common">Chinese foxglove</name>
    <dbReference type="NCBI Taxonomy" id="99300"/>
    <lineage>
        <taxon>Eukaryota</taxon>
        <taxon>Viridiplantae</taxon>
        <taxon>Streptophyta</taxon>
        <taxon>Embryophyta</taxon>
        <taxon>Tracheophyta</taxon>
        <taxon>Spermatophyta</taxon>
        <taxon>Magnoliopsida</taxon>
        <taxon>eudicotyledons</taxon>
        <taxon>Gunneridae</taxon>
        <taxon>Pentapetalae</taxon>
        <taxon>asterids</taxon>
        <taxon>lamiids</taxon>
        <taxon>Lamiales</taxon>
        <taxon>Orobanchaceae</taxon>
        <taxon>Rehmannieae</taxon>
        <taxon>Rehmannia</taxon>
    </lineage>
</organism>
<feature type="domain" description="CCHC-type" evidence="3">
    <location>
        <begin position="205"/>
        <end position="218"/>
    </location>
</feature>
<feature type="compositionally biased region" description="Low complexity" evidence="2">
    <location>
        <begin position="285"/>
        <end position="305"/>
    </location>
</feature>
<dbReference type="PANTHER" id="PTHR31286:SF167">
    <property type="entry name" value="OS09G0268800 PROTEIN"/>
    <property type="match status" value="1"/>
</dbReference>
<feature type="region of interest" description="Disordered" evidence="2">
    <location>
        <begin position="381"/>
        <end position="415"/>
    </location>
</feature>
<reference evidence="4 5" key="1">
    <citation type="journal article" date="2021" name="Comput. Struct. Biotechnol. J.">
        <title>De novo genome assembly of the potent medicinal plant Rehmannia glutinosa using nanopore technology.</title>
        <authorList>
            <person name="Ma L."/>
            <person name="Dong C."/>
            <person name="Song C."/>
            <person name="Wang X."/>
            <person name="Zheng X."/>
            <person name="Niu Y."/>
            <person name="Chen S."/>
            <person name="Feng W."/>
        </authorList>
    </citation>
    <scope>NUCLEOTIDE SEQUENCE [LARGE SCALE GENOMIC DNA]</scope>
    <source>
        <strain evidence="4">DH-2019</strain>
    </source>
</reference>
<feature type="region of interest" description="Disordered" evidence="2">
    <location>
        <begin position="246"/>
        <end position="364"/>
    </location>
</feature>
<feature type="compositionally biased region" description="Pro residues" evidence="2">
    <location>
        <begin position="388"/>
        <end position="408"/>
    </location>
</feature>
<dbReference type="PROSITE" id="PS50158">
    <property type="entry name" value="ZF_CCHC"/>
    <property type="match status" value="1"/>
</dbReference>
<keyword evidence="1" id="KW-0863">Zinc-finger</keyword>
<feature type="compositionally biased region" description="Low complexity" evidence="2">
    <location>
        <begin position="343"/>
        <end position="361"/>
    </location>
</feature>
<keyword evidence="5" id="KW-1185">Reference proteome</keyword>
<dbReference type="Proteomes" id="UP001318860">
    <property type="component" value="Unassembled WGS sequence"/>
</dbReference>
<comment type="caution">
    <text evidence="4">The sequence shown here is derived from an EMBL/GenBank/DDBJ whole genome shotgun (WGS) entry which is preliminary data.</text>
</comment>
<proteinExistence type="predicted"/>
<dbReference type="InterPro" id="IPR025836">
    <property type="entry name" value="Zn_knuckle_CX2CX4HX4C"/>
</dbReference>
<protein>
    <recommendedName>
        <fullName evidence="3">CCHC-type domain-containing protein</fullName>
    </recommendedName>
</protein>
<feature type="compositionally biased region" description="Polar residues" evidence="2">
    <location>
        <begin position="314"/>
        <end position="324"/>
    </location>
</feature>
<dbReference type="InterPro" id="IPR001878">
    <property type="entry name" value="Znf_CCHC"/>
</dbReference>
<gene>
    <name evidence="4" type="ORF">DH2020_026711</name>
</gene>
<feature type="compositionally biased region" description="Pro residues" evidence="2">
    <location>
        <begin position="327"/>
        <end position="342"/>
    </location>
</feature>
<accession>A0ABR0VWA5</accession>
<dbReference type="EMBL" id="JABTTQ020000405">
    <property type="protein sequence ID" value="KAK6139565.1"/>
    <property type="molecule type" value="Genomic_DNA"/>
</dbReference>